<accession>A0A8T2Q168</accession>
<dbReference type="OMA" id="PLASIMF"/>
<dbReference type="AlphaFoldDB" id="A0A8T2Q168"/>
<dbReference type="CDD" id="cd09272">
    <property type="entry name" value="RNase_HI_RT_Ty1"/>
    <property type="match status" value="1"/>
</dbReference>
<gene>
    <name evidence="1" type="ORF">KP509_39G047300</name>
</gene>
<dbReference type="OrthoDB" id="418237at2759"/>
<name>A0A8T2Q168_CERRI</name>
<keyword evidence="2" id="KW-1185">Reference proteome</keyword>
<comment type="caution">
    <text evidence="1">The sequence shown here is derived from an EMBL/GenBank/DDBJ whole genome shotgun (WGS) entry which is preliminary data.</text>
</comment>
<dbReference type="Proteomes" id="UP000825935">
    <property type="component" value="Chromosome 39"/>
</dbReference>
<sequence>MDHCMEIDASTPILTDSQNSLAIARNPVFHAWTKHIEVHYHYVRERLHAGDIDLLYVLTQDNVADIFTKALPREKFETFRKALGLLPCGG</sequence>
<protein>
    <submittedName>
        <fullName evidence="1">Uncharacterized protein</fullName>
    </submittedName>
</protein>
<proteinExistence type="predicted"/>
<evidence type="ECO:0000313" key="1">
    <source>
        <dbReference type="EMBL" id="KAH7277366.1"/>
    </source>
</evidence>
<organism evidence="1 2">
    <name type="scientific">Ceratopteris richardii</name>
    <name type="common">Triangle waterfern</name>
    <dbReference type="NCBI Taxonomy" id="49495"/>
    <lineage>
        <taxon>Eukaryota</taxon>
        <taxon>Viridiplantae</taxon>
        <taxon>Streptophyta</taxon>
        <taxon>Embryophyta</taxon>
        <taxon>Tracheophyta</taxon>
        <taxon>Polypodiopsida</taxon>
        <taxon>Polypodiidae</taxon>
        <taxon>Polypodiales</taxon>
        <taxon>Pteridineae</taxon>
        <taxon>Pteridaceae</taxon>
        <taxon>Parkerioideae</taxon>
        <taxon>Ceratopteris</taxon>
    </lineage>
</organism>
<evidence type="ECO:0000313" key="2">
    <source>
        <dbReference type="Proteomes" id="UP000825935"/>
    </source>
</evidence>
<dbReference type="EMBL" id="CM035444">
    <property type="protein sequence ID" value="KAH7277366.1"/>
    <property type="molecule type" value="Genomic_DNA"/>
</dbReference>
<reference evidence="1" key="1">
    <citation type="submission" date="2021-08" db="EMBL/GenBank/DDBJ databases">
        <title>WGS assembly of Ceratopteris richardii.</title>
        <authorList>
            <person name="Marchant D.B."/>
            <person name="Chen G."/>
            <person name="Jenkins J."/>
            <person name="Shu S."/>
            <person name="Leebens-Mack J."/>
            <person name="Grimwood J."/>
            <person name="Schmutz J."/>
            <person name="Soltis P."/>
            <person name="Soltis D."/>
            <person name="Chen Z.-H."/>
        </authorList>
    </citation>
    <scope>NUCLEOTIDE SEQUENCE</scope>
    <source>
        <strain evidence="1">Whitten #5841</strain>
        <tissue evidence="1">Leaf</tissue>
    </source>
</reference>